<dbReference type="CDD" id="cd05333">
    <property type="entry name" value="BKR_SDR_c"/>
    <property type="match status" value="1"/>
</dbReference>
<proteinExistence type="inferred from homology"/>
<dbReference type="Proteomes" id="UP000199305">
    <property type="component" value="Unassembled WGS sequence"/>
</dbReference>
<organism evidence="4 5">
    <name type="scientific">Microbulbifer yueqingensis</name>
    <dbReference type="NCBI Taxonomy" id="658219"/>
    <lineage>
        <taxon>Bacteria</taxon>
        <taxon>Pseudomonadati</taxon>
        <taxon>Pseudomonadota</taxon>
        <taxon>Gammaproteobacteria</taxon>
        <taxon>Cellvibrionales</taxon>
        <taxon>Microbulbiferaceae</taxon>
        <taxon>Microbulbifer</taxon>
    </lineage>
</organism>
<dbReference type="RefSeq" id="WP_091507917.1">
    <property type="nucleotide sequence ID" value="NZ_FNFH01000001.1"/>
</dbReference>
<reference evidence="5" key="1">
    <citation type="submission" date="2016-10" db="EMBL/GenBank/DDBJ databases">
        <authorList>
            <person name="Varghese N."/>
            <person name="Submissions S."/>
        </authorList>
    </citation>
    <scope>NUCLEOTIDE SEQUENCE [LARGE SCALE GENOMIC DNA]</scope>
    <source>
        <strain evidence="5">CGMCC 1.10658</strain>
    </source>
</reference>
<dbReference type="PANTHER" id="PTHR42879">
    <property type="entry name" value="3-OXOACYL-(ACYL-CARRIER-PROTEIN) REDUCTASE"/>
    <property type="match status" value="1"/>
</dbReference>
<gene>
    <name evidence="4" type="ORF">SAMN05216212_0618</name>
</gene>
<dbReference type="Gene3D" id="3.40.50.720">
    <property type="entry name" value="NAD(P)-binding Rossmann-like Domain"/>
    <property type="match status" value="1"/>
</dbReference>
<dbReference type="AlphaFoldDB" id="A0A1G8VL46"/>
<dbReference type="InterPro" id="IPR011283">
    <property type="entry name" value="Acetoacetyl-CoA_reductase"/>
</dbReference>
<accession>A0A1G8VL46</accession>
<evidence type="ECO:0000256" key="2">
    <source>
        <dbReference type="ARBA" id="ARBA00023002"/>
    </source>
</evidence>
<evidence type="ECO:0000313" key="4">
    <source>
        <dbReference type="EMBL" id="SDJ66679.1"/>
    </source>
</evidence>
<dbReference type="NCBIfam" id="TIGR01829">
    <property type="entry name" value="AcAcCoA_reduct"/>
    <property type="match status" value="1"/>
</dbReference>
<dbReference type="PANTHER" id="PTHR42879:SF2">
    <property type="entry name" value="3-OXOACYL-[ACYL-CARRIER-PROTEIN] REDUCTASE FABG"/>
    <property type="match status" value="1"/>
</dbReference>
<dbReference type="GO" id="GO:0005737">
    <property type="term" value="C:cytoplasm"/>
    <property type="evidence" value="ECO:0007669"/>
    <property type="project" value="InterPro"/>
</dbReference>
<dbReference type="EMBL" id="FNFH01000001">
    <property type="protein sequence ID" value="SDJ66679.1"/>
    <property type="molecule type" value="Genomic_DNA"/>
</dbReference>
<dbReference type="PROSITE" id="PS00061">
    <property type="entry name" value="ADH_SHORT"/>
    <property type="match status" value="1"/>
</dbReference>
<dbReference type="PRINTS" id="PR00080">
    <property type="entry name" value="SDRFAMILY"/>
</dbReference>
<dbReference type="GO" id="GO:0018454">
    <property type="term" value="F:acetoacetyl-CoA reductase activity"/>
    <property type="evidence" value="ECO:0007669"/>
    <property type="project" value="InterPro"/>
</dbReference>
<comment type="similarity">
    <text evidence="1">Belongs to the short-chain dehydrogenases/reductases (SDR) family.</text>
</comment>
<dbReference type="InterPro" id="IPR036291">
    <property type="entry name" value="NAD(P)-bd_dom_sf"/>
</dbReference>
<protein>
    <submittedName>
        <fullName evidence="4">3-oxoacyl-[acyl-carrier-protein] reductase</fullName>
    </submittedName>
</protein>
<dbReference type="NCBIfam" id="NF009464">
    <property type="entry name" value="PRK12824.1"/>
    <property type="match status" value="1"/>
</dbReference>
<name>A0A1G8VL46_9GAMM</name>
<dbReference type="InterPro" id="IPR002347">
    <property type="entry name" value="SDR_fam"/>
</dbReference>
<keyword evidence="5" id="KW-1185">Reference proteome</keyword>
<evidence type="ECO:0000259" key="3">
    <source>
        <dbReference type="SMART" id="SM00822"/>
    </source>
</evidence>
<evidence type="ECO:0000256" key="1">
    <source>
        <dbReference type="ARBA" id="ARBA00006484"/>
    </source>
</evidence>
<dbReference type="InterPro" id="IPR050259">
    <property type="entry name" value="SDR"/>
</dbReference>
<dbReference type="NCBIfam" id="NF009466">
    <property type="entry name" value="PRK12826.1-2"/>
    <property type="match status" value="1"/>
</dbReference>
<feature type="domain" description="Ketoreductase" evidence="3">
    <location>
        <begin position="3"/>
        <end position="178"/>
    </location>
</feature>
<dbReference type="SUPFAM" id="SSF51735">
    <property type="entry name" value="NAD(P)-binding Rossmann-fold domains"/>
    <property type="match status" value="1"/>
</dbReference>
<dbReference type="OrthoDB" id="9804774at2"/>
<dbReference type="GO" id="GO:0032787">
    <property type="term" value="P:monocarboxylic acid metabolic process"/>
    <property type="evidence" value="ECO:0007669"/>
    <property type="project" value="UniProtKB-ARBA"/>
</dbReference>
<sequence>MSAVALVTGGTRGIGKAISLYLKDSGYEVVASYRSDEAAASQFTSDFDIPAVKFDASNFLETKEAMQGISEEFGDIAILVNNAGITRDSLLKKMEPSAWLDVIETDLNSVFNTCRSVLDSMERRGFGRIVNIGSINGLSGQYGQTNYSAAKAGIVGFTKSLALEVAKHGITVNCVAPGYIDTDMMASIPEAILNKVISKIPVGRLGSPSEVARVVGFLIHDESSFITGETFSVNGGQYMQ</sequence>
<dbReference type="STRING" id="658219.SAMN05216212_0618"/>
<dbReference type="SMART" id="SM00822">
    <property type="entry name" value="PKS_KR"/>
    <property type="match status" value="1"/>
</dbReference>
<dbReference type="InterPro" id="IPR020904">
    <property type="entry name" value="Sc_DH/Rdtase_CS"/>
</dbReference>
<dbReference type="Pfam" id="PF13561">
    <property type="entry name" value="adh_short_C2"/>
    <property type="match status" value="1"/>
</dbReference>
<evidence type="ECO:0000313" key="5">
    <source>
        <dbReference type="Proteomes" id="UP000199305"/>
    </source>
</evidence>
<dbReference type="PRINTS" id="PR00081">
    <property type="entry name" value="GDHRDH"/>
</dbReference>
<dbReference type="GO" id="GO:0042619">
    <property type="term" value="P:poly-hydroxybutyrate biosynthetic process"/>
    <property type="evidence" value="ECO:0007669"/>
    <property type="project" value="InterPro"/>
</dbReference>
<dbReference type="FunFam" id="3.40.50.720:FF:000173">
    <property type="entry name" value="3-oxoacyl-[acyl-carrier protein] reductase"/>
    <property type="match status" value="1"/>
</dbReference>
<keyword evidence="2" id="KW-0560">Oxidoreductase</keyword>
<dbReference type="InterPro" id="IPR057326">
    <property type="entry name" value="KR_dom"/>
</dbReference>